<dbReference type="InterPro" id="IPR000353">
    <property type="entry name" value="MHC_II_b_N"/>
</dbReference>
<sequence length="114" mass="13489">MFLLVFQAALFPNQKDKHECLYTNSTQRVRYVNRYVWNQQDYVHFDSDVGVFVADTELGEPTATCWNSQKEELEYRRGLVDRFCRHNYGMFERGHVISRSVVSTVYPDGAKIIW</sequence>
<keyword evidence="5" id="KW-1064">Adaptive immunity</keyword>
<evidence type="ECO:0000256" key="7">
    <source>
        <dbReference type="ARBA" id="ARBA00023157"/>
    </source>
</evidence>
<dbReference type="FunFam" id="3.10.320.10:FF:000001">
    <property type="entry name" value="HLA class II histocompatibility antigen, DRB1-1 beta chain"/>
    <property type="match status" value="1"/>
</dbReference>
<evidence type="ECO:0000313" key="11">
    <source>
        <dbReference type="EMBL" id="KYO42952.1"/>
    </source>
</evidence>
<dbReference type="STRING" id="8496.A0A151P1I9"/>
<evidence type="ECO:0000313" key="12">
    <source>
        <dbReference type="Proteomes" id="UP000050525"/>
    </source>
</evidence>
<keyword evidence="7" id="KW-1015">Disulfide bond</keyword>
<keyword evidence="9" id="KW-0491">MHC II</keyword>
<dbReference type="EMBL" id="AKHW03001299">
    <property type="protein sequence ID" value="KYO42952.1"/>
    <property type="molecule type" value="Genomic_DNA"/>
</dbReference>
<dbReference type="Gene3D" id="3.10.320.10">
    <property type="entry name" value="Class II Histocompatibility Antigen, M Beta Chain, Chain B, domain 1"/>
    <property type="match status" value="1"/>
</dbReference>
<keyword evidence="8" id="KW-0325">Glycoprotein</keyword>
<evidence type="ECO:0000259" key="10">
    <source>
        <dbReference type="SMART" id="SM00921"/>
    </source>
</evidence>
<evidence type="ECO:0000256" key="1">
    <source>
        <dbReference type="ARBA" id="ARBA00004479"/>
    </source>
</evidence>
<dbReference type="GO" id="GO:0042613">
    <property type="term" value="C:MHC class II protein complex"/>
    <property type="evidence" value="ECO:0007669"/>
    <property type="project" value="UniProtKB-KW"/>
</dbReference>
<keyword evidence="4" id="KW-1133">Transmembrane helix</keyword>
<evidence type="ECO:0000256" key="9">
    <source>
        <dbReference type="ARBA" id="ARBA00023182"/>
    </source>
</evidence>
<dbReference type="eggNOG" id="ENOG502RYBQ">
    <property type="taxonomic scope" value="Eukaryota"/>
</dbReference>
<evidence type="ECO:0000256" key="4">
    <source>
        <dbReference type="ARBA" id="ARBA00022989"/>
    </source>
</evidence>
<dbReference type="InterPro" id="IPR011162">
    <property type="entry name" value="MHC_I/II-like_Ag-recog"/>
</dbReference>
<keyword evidence="12" id="KW-1185">Reference proteome</keyword>
<dbReference type="GO" id="GO:0002504">
    <property type="term" value="P:antigen processing and presentation of peptide or polysaccharide antigen via MHC class II"/>
    <property type="evidence" value="ECO:0007669"/>
    <property type="project" value="UniProtKB-KW"/>
</dbReference>
<feature type="domain" description="MHC class II beta chain N-terminal" evidence="10">
    <location>
        <begin position="18"/>
        <end position="92"/>
    </location>
</feature>
<protein>
    <submittedName>
        <fullName evidence="11">SLA class II histocompatibility antigen, DQ haplotype C beta chain-like</fullName>
    </submittedName>
</protein>
<evidence type="ECO:0000256" key="8">
    <source>
        <dbReference type="ARBA" id="ARBA00023180"/>
    </source>
</evidence>
<dbReference type="GO" id="GO:0002250">
    <property type="term" value="P:adaptive immune response"/>
    <property type="evidence" value="ECO:0007669"/>
    <property type="project" value="UniProtKB-KW"/>
</dbReference>
<evidence type="ECO:0000256" key="2">
    <source>
        <dbReference type="ARBA" id="ARBA00022692"/>
    </source>
</evidence>
<comment type="subcellular location">
    <subcellularLocation>
        <location evidence="1">Membrane</location>
        <topology evidence="1">Single-pass type I membrane protein</topology>
    </subcellularLocation>
</comment>
<evidence type="ECO:0000256" key="5">
    <source>
        <dbReference type="ARBA" id="ARBA00023130"/>
    </source>
</evidence>
<comment type="caution">
    <text evidence="11">The sequence shown here is derived from an EMBL/GenBank/DDBJ whole genome shotgun (WGS) entry which is preliminary data.</text>
</comment>
<evidence type="ECO:0000256" key="6">
    <source>
        <dbReference type="ARBA" id="ARBA00023136"/>
    </source>
</evidence>
<dbReference type="SMART" id="SM00921">
    <property type="entry name" value="MHC_II_beta"/>
    <property type="match status" value="1"/>
</dbReference>
<dbReference type="InterPro" id="IPR014745">
    <property type="entry name" value="MHC_II_a/b_N"/>
</dbReference>
<dbReference type="Proteomes" id="UP000050525">
    <property type="component" value="Unassembled WGS sequence"/>
</dbReference>
<proteinExistence type="predicted"/>
<gene>
    <name evidence="11" type="ORF">Y1Q_0023120</name>
</gene>
<evidence type="ECO:0000256" key="3">
    <source>
        <dbReference type="ARBA" id="ARBA00022859"/>
    </source>
</evidence>
<organism evidence="11 12">
    <name type="scientific">Alligator mississippiensis</name>
    <name type="common">American alligator</name>
    <dbReference type="NCBI Taxonomy" id="8496"/>
    <lineage>
        <taxon>Eukaryota</taxon>
        <taxon>Metazoa</taxon>
        <taxon>Chordata</taxon>
        <taxon>Craniata</taxon>
        <taxon>Vertebrata</taxon>
        <taxon>Euteleostomi</taxon>
        <taxon>Archelosauria</taxon>
        <taxon>Archosauria</taxon>
        <taxon>Crocodylia</taxon>
        <taxon>Alligatoridae</taxon>
        <taxon>Alligatorinae</taxon>
        <taxon>Alligator</taxon>
    </lineage>
</organism>
<dbReference type="AlphaFoldDB" id="A0A151P1I9"/>
<dbReference type="InterPro" id="IPR050160">
    <property type="entry name" value="MHC/Immunoglobulin"/>
</dbReference>
<name>A0A151P1I9_ALLMI</name>
<dbReference type="Pfam" id="PF00969">
    <property type="entry name" value="MHC_II_beta"/>
    <property type="match status" value="1"/>
</dbReference>
<accession>A0A151P1I9</accession>
<keyword evidence="6" id="KW-0472">Membrane</keyword>
<reference evidence="11 12" key="1">
    <citation type="journal article" date="2012" name="Genome Biol.">
        <title>Sequencing three crocodilian genomes to illuminate the evolution of archosaurs and amniotes.</title>
        <authorList>
            <person name="St John J.A."/>
            <person name="Braun E.L."/>
            <person name="Isberg S.R."/>
            <person name="Miles L.G."/>
            <person name="Chong A.Y."/>
            <person name="Gongora J."/>
            <person name="Dalzell P."/>
            <person name="Moran C."/>
            <person name="Bed'hom B."/>
            <person name="Abzhanov A."/>
            <person name="Burgess S.C."/>
            <person name="Cooksey A.M."/>
            <person name="Castoe T.A."/>
            <person name="Crawford N.G."/>
            <person name="Densmore L.D."/>
            <person name="Drew J.C."/>
            <person name="Edwards S.V."/>
            <person name="Faircloth B.C."/>
            <person name="Fujita M.K."/>
            <person name="Greenwold M.J."/>
            <person name="Hoffmann F.G."/>
            <person name="Howard J.M."/>
            <person name="Iguchi T."/>
            <person name="Janes D.E."/>
            <person name="Khan S.Y."/>
            <person name="Kohno S."/>
            <person name="de Koning A.J."/>
            <person name="Lance S.L."/>
            <person name="McCarthy F.M."/>
            <person name="McCormack J.E."/>
            <person name="Merchant M.E."/>
            <person name="Peterson D.G."/>
            <person name="Pollock D.D."/>
            <person name="Pourmand N."/>
            <person name="Raney B.J."/>
            <person name="Roessler K.A."/>
            <person name="Sanford J.R."/>
            <person name="Sawyer R.H."/>
            <person name="Schmidt C.J."/>
            <person name="Triplett E.W."/>
            <person name="Tuberville T.D."/>
            <person name="Venegas-Anaya M."/>
            <person name="Howard J.T."/>
            <person name="Jarvis E.D."/>
            <person name="Guillette L.J.Jr."/>
            <person name="Glenn T.C."/>
            <person name="Green R.E."/>
            <person name="Ray D.A."/>
        </authorList>
    </citation>
    <scope>NUCLEOTIDE SEQUENCE [LARGE SCALE GENOMIC DNA]</scope>
    <source>
        <strain evidence="11">KSC_2009_1</strain>
    </source>
</reference>
<dbReference type="PANTHER" id="PTHR19944:SF99">
    <property type="entry name" value="HLA CLASS II HISTOCOMPATIBILITY ANTIGEN, DRB1 BETA CHAIN"/>
    <property type="match status" value="1"/>
</dbReference>
<keyword evidence="2" id="KW-0812">Transmembrane</keyword>
<dbReference type="PANTHER" id="PTHR19944">
    <property type="entry name" value="MHC CLASS II-RELATED"/>
    <property type="match status" value="1"/>
</dbReference>
<keyword evidence="3" id="KW-0391">Immunity</keyword>
<dbReference type="SUPFAM" id="SSF54452">
    <property type="entry name" value="MHC antigen-recognition domain"/>
    <property type="match status" value="1"/>
</dbReference>